<dbReference type="CDD" id="cd02440">
    <property type="entry name" value="AdoMet_MTases"/>
    <property type="match status" value="1"/>
</dbReference>
<reference evidence="6" key="1">
    <citation type="journal article" date="2019" name="Int. J. Syst. Evol. Microbiol.">
        <title>The Global Catalogue of Microorganisms (GCM) 10K type strain sequencing project: providing services to taxonomists for standard genome sequencing and annotation.</title>
        <authorList>
            <consortium name="The Broad Institute Genomics Platform"/>
            <consortium name="The Broad Institute Genome Sequencing Center for Infectious Disease"/>
            <person name="Wu L."/>
            <person name="Ma J."/>
        </authorList>
    </citation>
    <scope>NUCLEOTIDE SEQUENCE [LARGE SCALE GENOMIC DNA]</scope>
    <source>
        <strain evidence="6">KCTC 42964</strain>
    </source>
</reference>
<feature type="region of interest" description="Disordered" evidence="3">
    <location>
        <begin position="276"/>
        <end position="314"/>
    </location>
</feature>
<dbReference type="Proteomes" id="UP001595528">
    <property type="component" value="Unassembled WGS sequence"/>
</dbReference>
<name>A0ABV7KTL8_9PROT</name>
<dbReference type="InterPro" id="IPR029063">
    <property type="entry name" value="SAM-dependent_MTases_sf"/>
</dbReference>
<proteinExistence type="predicted"/>
<dbReference type="GO" id="GO:0032259">
    <property type="term" value="P:methylation"/>
    <property type="evidence" value="ECO:0007669"/>
    <property type="project" value="UniProtKB-KW"/>
</dbReference>
<dbReference type="EMBL" id="JBHRTR010000002">
    <property type="protein sequence ID" value="MFC3225620.1"/>
    <property type="molecule type" value="Genomic_DNA"/>
</dbReference>
<accession>A0ABV7KTL8</accession>
<organism evidence="5 6">
    <name type="scientific">Marinibaculum pumilum</name>
    <dbReference type="NCBI Taxonomy" id="1766165"/>
    <lineage>
        <taxon>Bacteria</taxon>
        <taxon>Pseudomonadati</taxon>
        <taxon>Pseudomonadota</taxon>
        <taxon>Alphaproteobacteria</taxon>
        <taxon>Rhodospirillales</taxon>
        <taxon>Rhodospirillaceae</taxon>
        <taxon>Marinibaculum</taxon>
    </lineage>
</organism>
<dbReference type="Pfam" id="PF08241">
    <property type="entry name" value="Methyltransf_11"/>
    <property type="match status" value="1"/>
</dbReference>
<keyword evidence="6" id="KW-1185">Reference proteome</keyword>
<protein>
    <submittedName>
        <fullName evidence="5">Methyltransferase domain-containing protein</fullName>
    </submittedName>
</protein>
<dbReference type="InterPro" id="IPR050602">
    <property type="entry name" value="Malonyl-ACP_OMT"/>
</dbReference>
<comment type="caution">
    <text evidence="5">The sequence shown here is derived from an EMBL/GenBank/DDBJ whole genome shotgun (WGS) entry which is preliminary data.</text>
</comment>
<dbReference type="Gene3D" id="3.40.50.150">
    <property type="entry name" value="Vaccinia Virus protein VP39"/>
    <property type="match status" value="1"/>
</dbReference>
<dbReference type="RefSeq" id="WP_379897345.1">
    <property type="nucleotide sequence ID" value="NZ_JBHRTR010000002.1"/>
</dbReference>
<dbReference type="InterPro" id="IPR013216">
    <property type="entry name" value="Methyltransf_11"/>
</dbReference>
<dbReference type="GO" id="GO:0008168">
    <property type="term" value="F:methyltransferase activity"/>
    <property type="evidence" value="ECO:0007669"/>
    <property type="project" value="UniProtKB-KW"/>
</dbReference>
<evidence type="ECO:0000256" key="1">
    <source>
        <dbReference type="ARBA" id="ARBA00022603"/>
    </source>
</evidence>
<sequence>MSSSSPADDAVVFDRRQVRRQRDRAAAGYGDHDFLKREIGARLAERLGDVKRRFPLALDLGAHDGTLAEPLAGVNGIETLVHADLSPAMCAAARARGLPAVAADEEALPFAAGAFDLVVSALSLHWVNDLPGALLQLNRVLKPDGLFLAAMIGGHSLSDLRAAFMEAELAVTGGAAPRVSPMVEVRDAGALLQRAGFALPVTDGDRVTVTWPDPLTAMRELQAMAEGNAMAARHRAPLRREVLLHAASLWLDRCGNAEGRLTVEFDVIWLTGWHPDPGQQQPLRPGSAKTRLADALGTDEIRLPTDPPRGGGTV</sequence>
<dbReference type="SUPFAM" id="SSF53335">
    <property type="entry name" value="S-adenosyl-L-methionine-dependent methyltransferases"/>
    <property type="match status" value="1"/>
</dbReference>
<keyword evidence="2" id="KW-0808">Transferase</keyword>
<evidence type="ECO:0000259" key="4">
    <source>
        <dbReference type="Pfam" id="PF08241"/>
    </source>
</evidence>
<evidence type="ECO:0000313" key="6">
    <source>
        <dbReference type="Proteomes" id="UP001595528"/>
    </source>
</evidence>
<evidence type="ECO:0000256" key="2">
    <source>
        <dbReference type="ARBA" id="ARBA00022679"/>
    </source>
</evidence>
<feature type="domain" description="Methyltransferase type 11" evidence="4">
    <location>
        <begin position="58"/>
        <end position="148"/>
    </location>
</feature>
<evidence type="ECO:0000313" key="5">
    <source>
        <dbReference type="EMBL" id="MFC3225620.1"/>
    </source>
</evidence>
<gene>
    <name evidence="5" type="ORF">ACFOGJ_00155</name>
</gene>
<keyword evidence="1 5" id="KW-0489">Methyltransferase</keyword>
<dbReference type="PANTHER" id="PTHR13090">
    <property type="entry name" value="ARGININE-HYDROXYLASE NDUFAF5, MITOCHONDRIAL"/>
    <property type="match status" value="1"/>
</dbReference>
<dbReference type="PANTHER" id="PTHR13090:SF1">
    <property type="entry name" value="ARGININE-HYDROXYLASE NDUFAF5, MITOCHONDRIAL"/>
    <property type="match status" value="1"/>
</dbReference>
<evidence type="ECO:0000256" key="3">
    <source>
        <dbReference type="SAM" id="MobiDB-lite"/>
    </source>
</evidence>